<dbReference type="Proteomes" id="UP000186817">
    <property type="component" value="Unassembled WGS sequence"/>
</dbReference>
<feature type="chain" id="PRO_5012367334" evidence="2">
    <location>
        <begin position="25"/>
        <end position="208"/>
    </location>
</feature>
<evidence type="ECO:0000256" key="1">
    <source>
        <dbReference type="SAM" id="MobiDB-lite"/>
    </source>
</evidence>
<evidence type="ECO:0000313" key="3">
    <source>
        <dbReference type="EMBL" id="OLP95228.1"/>
    </source>
</evidence>
<gene>
    <name evidence="3" type="ORF">AK812_SmicGene22649</name>
</gene>
<keyword evidence="4" id="KW-1185">Reference proteome</keyword>
<feature type="compositionally biased region" description="Basic and acidic residues" evidence="1">
    <location>
        <begin position="81"/>
        <end position="93"/>
    </location>
</feature>
<keyword evidence="2" id="KW-0732">Signal</keyword>
<evidence type="ECO:0000256" key="2">
    <source>
        <dbReference type="SAM" id="SignalP"/>
    </source>
</evidence>
<protein>
    <submittedName>
        <fullName evidence="3">Uncharacterized protein</fullName>
    </submittedName>
</protein>
<organism evidence="3 4">
    <name type="scientific">Symbiodinium microadriaticum</name>
    <name type="common">Dinoflagellate</name>
    <name type="synonym">Zooxanthella microadriatica</name>
    <dbReference type="NCBI Taxonomy" id="2951"/>
    <lineage>
        <taxon>Eukaryota</taxon>
        <taxon>Sar</taxon>
        <taxon>Alveolata</taxon>
        <taxon>Dinophyceae</taxon>
        <taxon>Suessiales</taxon>
        <taxon>Symbiodiniaceae</taxon>
        <taxon>Symbiodinium</taxon>
    </lineage>
</organism>
<dbReference type="AlphaFoldDB" id="A0A1Q9DJ96"/>
<feature type="signal peptide" evidence="2">
    <location>
        <begin position="1"/>
        <end position="24"/>
    </location>
</feature>
<sequence length="208" mass="22101">MSDERNKAARPLFLITAVAKLLKALGSLGTAGVNNFWDNAGIGTMLMRCGGVDCATGAGTESVFHMTVSTKAVKGTGQDGRSPEKNSLSKRESPASLQDLAESLLCRLAFTNAVLKREGPEITVGEYCSQVLRLTDDWEGGISSRGAGETGFGGLDIRTELRDPRVIRCAARAQDGMAIDLRLGGEESTAQRDCLDLLGERIPSLVPE</sequence>
<feature type="region of interest" description="Disordered" evidence="1">
    <location>
        <begin position="71"/>
        <end position="93"/>
    </location>
</feature>
<dbReference type="EMBL" id="LSRX01000511">
    <property type="protein sequence ID" value="OLP95228.1"/>
    <property type="molecule type" value="Genomic_DNA"/>
</dbReference>
<reference evidence="3 4" key="1">
    <citation type="submission" date="2016-02" db="EMBL/GenBank/DDBJ databases">
        <title>Genome analysis of coral dinoflagellate symbionts highlights evolutionary adaptations to a symbiotic lifestyle.</title>
        <authorList>
            <person name="Aranda M."/>
            <person name="Li Y."/>
            <person name="Liew Y.J."/>
            <person name="Baumgarten S."/>
            <person name="Simakov O."/>
            <person name="Wilson M."/>
            <person name="Piel J."/>
            <person name="Ashoor H."/>
            <person name="Bougouffa S."/>
            <person name="Bajic V.B."/>
            <person name="Ryu T."/>
            <person name="Ravasi T."/>
            <person name="Bayer T."/>
            <person name="Micklem G."/>
            <person name="Kim H."/>
            <person name="Bhak J."/>
            <person name="Lajeunesse T.C."/>
            <person name="Voolstra C.R."/>
        </authorList>
    </citation>
    <scope>NUCLEOTIDE SEQUENCE [LARGE SCALE GENOMIC DNA]</scope>
    <source>
        <strain evidence="3 4">CCMP2467</strain>
    </source>
</reference>
<proteinExistence type="predicted"/>
<accession>A0A1Q9DJ96</accession>
<name>A0A1Q9DJ96_SYMMI</name>
<evidence type="ECO:0000313" key="4">
    <source>
        <dbReference type="Proteomes" id="UP000186817"/>
    </source>
</evidence>
<comment type="caution">
    <text evidence="3">The sequence shown here is derived from an EMBL/GenBank/DDBJ whole genome shotgun (WGS) entry which is preliminary data.</text>
</comment>